<dbReference type="AlphaFoldDB" id="A0A6J7IRZ6"/>
<dbReference type="EMBL" id="CAFBNG010000022">
    <property type="protein sequence ID" value="CAB4933659.1"/>
    <property type="molecule type" value="Genomic_DNA"/>
</dbReference>
<proteinExistence type="predicted"/>
<accession>A0A6J7IRZ6</accession>
<organism evidence="1">
    <name type="scientific">freshwater metagenome</name>
    <dbReference type="NCBI Taxonomy" id="449393"/>
    <lineage>
        <taxon>unclassified sequences</taxon>
        <taxon>metagenomes</taxon>
        <taxon>ecological metagenomes</taxon>
    </lineage>
</organism>
<name>A0A6J7IRZ6_9ZZZZ</name>
<protein>
    <submittedName>
        <fullName evidence="1">Unannotated protein</fullName>
    </submittedName>
</protein>
<evidence type="ECO:0000313" key="1">
    <source>
        <dbReference type="EMBL" id="CAB4933659.1"/>
    </source>
</evidence>
<gene>
    <name evidence="1" type="ORF">UFOPK3774_00209</name>
</gene>
<reference evidence="1" key="1">
    <citation type="submission" date="2020-05" db="EMBL/GenBank/DDBJ databases">
        <authorList>
            <person name="Chiriac C."/>
            <person name="Salcher M."/>
            <person name="Ghai R."/>
            <person name="Kavagutti S V."/>
        </authorList>
    </citation>
    <scope>NUCLEOTIDE SEQUENCE</scope>
</reference>
<sequence>MKVLVPVPEVAVTVSKPATPTFKFKVALVAVKEMGLATFIVFEVVSERVVESPRVLVELTGVAVASLYWRSRATACTSALLTVSAAAELVTLTSSIARKAPCAQPPVASHVPLIKTYL</sequence>